<feature type="signal peptide" evidence="1">
    <location>
        <begin position="1"/>
        <end position="27"/>
    </location>
</feature>
<dbReference type="Proteomes" id="UP000608420">
    <property type="component" value="Unassembled WGS sequence"/>
</dbReference>
<organism evidence="2 3">
    <name type="scientific">Paenibacillus aceti</name>
    <dbReference type="NCBI Taxonomy" id="1820010"/>
    <lineage>
        <taxon>Bacteria</taxon>
        <taxon>Bacillati</taxon>
        <taxon>Bacillota</taxon>
        <taxon>Bacilli</taxon>
        <taxon>Bacillales</taxon>
        <taxon>Paenibacillaceae</taxon>
        <taxon>Paenibacillus</taxon>
    </lineage>
</organism>
<feature type="chain" id="PRO_5046342918" description="WxL domain-containing protein" evidence="1">
    <location>
        <begin position="28"/>
        <end position="196"/>
    </location>
</feature>
<keyword evidence="1" id="KW-0732">Signal</keyword>
<sequence>MMKSMLKKFTVSAMLMTMLLSSAVASAADQTIDPENGSTIDVSGTADSTIIVVTTPTALAFAIDPNSPAPFTSVPATVTNGTYAPIDFQILGIISEPGTSVKVVDQSMHIDQEWQGLGKAATESQIALGIKGVSNGTTIWSPAESDGVTPSTVAGTIKLEPNSTEDIMVDAKHGNAWGSAKTLNYKLYTRVALTEN</sequence>
<keyword evidence="3" id="KW-1185">Reference proteome</keyword>
<name>A0ABQ1VQJ7_9BACL</name>
<evidence type="ECO:0000313" key="2">
    <source>
        <dbReference type="EMBL" id="GGF89064.1"/>
    </source>
</evidence>
<reference evidence="3" key="1">
    <citation type="journal article" date="2019" name="Int. J. Syst. Evol. Microbiol.">
        <title>The Global Catalogue of Microorganisms (GCM) 10K type strain sequencing project: providing services to taxonomists for standard genome sequencing and annotation.</title>
        <authorList>
            <consortium name="The Broad Institute Genomics Platform"/>
            <consortium name="The Broad Institute Genome Sequencing Center for Infectious Disease"/>
            <person name="Wu L."/>
            <person name="Ma J."/>
        </authorList>
    </citation>
    <scope>NUCLEOTIDE SEQUENCE [LARGE SCALE GENOMIC DNA]</scope>
    <source>
        <strain evidence="3">CGMCC 1.15420</strain>
    </source>
</reference>
<gene>
    <name evidence="2" type="ORF">GCM10010913_08100</name>
</gene>
<dbReference type="RefSeq" id="WP_120463229.1">
    <property type="nucleotide sequence ID" value="NZ_BMIW01000004.1"/>
</dbReference>
<comment type="caution">
    <text evidence="2">The sequence shown here is derived from an EMBL/GenBank/DDBJ whole genome shotgun (WGS) entry which is preliminary data.</text>
</comment>
<proteinExistence type="predicted"/>
<protein>
    <recommendedName>
        <fullName evidence="4">WxL domain-containing protein</fullName>
    </recommendedName>
</protein>
<evidence type="ECO:0000313" key="3">
    <source>
        <dbReference type="Proteomes" id="UP000608420"/>
    </source>
</evidence>
<evidence type="ECO:0008006" key="4">
    <source>
        <dbReference type="Google" id="ProtNLM"/>
    </source>
</evidence>
<evidence type="ECO:0000256" key="1">
    <source>
        <dbReference type="SAM" id="SignalP"/>
    </source>
</evidence>
<accession>A0ABQ1VQJ7</accession>
<dbReference type="EMBL" id="BMIW01000004">
    <property type="protein sequence ID" value="GGF89064.1"/>
    <property type="molecule type" value="Genomic_DNA"/>
</dbReference>